<dbReference type="OMA" id="RMEKEPA"/>
<dbReference type="Pfam" id="PF00650">
    <property type="entry name" value="CRAL_TRIO"/>
    <property type="match status" value="1"/>
</dbReference>
<gene>
    <name evidence="2" type="primary">AUGUSTUS-3.0.2_13465</name>
    <name evidence="2" type="ORF">TcasGA2_TC013465</name>
</gene>
<dbReference type="Proteomes" id="UP000007266">
    <property type="component" value="Linkage group 5"/>
</dbReference>
<dbReference type="OrthoDB" id="75724at2759"/>
<proteinExistence type="predicted"/>
<dbReference type="PANTHER" id="PTHR10174:SF220">
    <property type="entry name" value="LD41874P"/>
    <property type="match status" value="1"/>
</dbReference>
<dbReference type="PANTHER" id="PTHR10174">
    <property type="entry name" value="ALPHA-TOCOPHEROL TRANSFER PROTEIN-RELATED"/>
    <property type="match status" value="1"/>
</dbReference>
<evidence type="ECO:0000313" key="3">
    <source>
        <dbReference type="Proteomes" id="UP000007266"/>
    </source>
</evidence>
<dbReference type="Gene3D" id="3.40.525.10">
    <property type="entry name" value="CRAL-TRIO lipid binding domain"/>
    <property type="match status" value="1"/>
</dbReference>
<dbReference type="PRINTS" id="PR00180">
    <property type="entry name" value="CRETINALDHBP"/>
</dbReference>
<dbReference type="HOGENOM" id="CLU_046597_1_1_1"/>
<dbReference type="SMART" id="SM00516">
    <property type="entry name" value="SEC14"/>
    <property type="match status" value="1"/>
</dbReference>
<dbReference type="InParanoid" id="D6WLC7"/>
<dbReference type="GO" id="GO:1902936">
    <property type="term" value="F:phosphatidylinositol bisphosphate binding"/>
    <property type="evidence" value="ECO:0000318"/>
    <property type="project" value="GO_Central"/>
</dbReference>
<dbReference type="InterPro" id="IPR036865">
    <property type="entry name" value="CRAL-TRIO_dom_sf"/>
</dbReference>
<dbReference type="KEGG" id="tca:100141676"/>
<dbReference type="STRING" id="7070.D6WLC7"/>
<dbReference type="PROSITE" id="PS50191">
    <property type="entry name" value="CRAL_TRIO"/>
    <property type="match status" value="1"/>
</dbReference>
<keyword evidence="3" id="KW-1185">Reference proteome</keyword>
<protein>
    <submittedName>
        <fullName evidence="2">Alpha-tocopherol transfer protein-like Protein</fullName>
    </submittedName>
</protein>
<dbReference type="CDD" id="cd00170">
    <property type="entry name" value="SEC14"/>
    <property type="match status" value="1"/>
</dbReference>
<evidence type="ECO:0000259" key="1">
    <source>
        <dbReference type="PROSITE" id="PS50191"/>
    </source>
</evidence>
<organism evidence="2 3">
    <name type="scientific">Tribolium castaneum</name>
    <name type="common">Red flour beetle</name>
    <dbReference type="NCBI Taxonomy" id="7070"/>
    <lineage>
        <taxon>Eukaryota</taxon>
        <taxon>Metazoa</taxon>
        <taxon>Ecdysozoa</taxon>
        <taxon>Arthropoda</taxon>
        <taxon>Hexapoda</taxon>
        <taxon>Insecta</taxon>
        <taxon>Pterygota</taxon>
        <taxon>Neoptera</taxon>
        <taxon>Endopterygota</taxon>
        <taxon>Coleoptera</taxon>
        <taxon>Polyphaga</taxon>
        <taxon>Cucujiformia</taxon>
        <taxon>Tenebrionidae</taxon>
        <taxon>Tenebrionidae incertae sedis</taxon>
        <taxon>Tribolium</taxon>
    </lineage>
</organism>
<dbReference type="Gene3D" id="1.10.8.20">
    <property type="entry name" value="N-terminal domain of phosphatidylinositol transfer protein sec14p"/>
    <property type="match status" value="1"/>
</dbReference>
<dbReference type="InterPro" id="IPR036273">
    <property type="entry name" value="CRAL/TRIO_N_dom_sf"/>
</dbReference>
<reference evidence="2 3" key="2">
    <citation type="journal article" date="2010" name="Nucleic Acids Res.">
        <title>BeetleBase in 2010: revisions to provide comprehensive genomic information for Tribolium castaneum.</title>
        <authorList>
            <person name="Kim H.S."/>
            <person name="Murphy T."/>
            <person name="Xia J."/>
            <person name="Caragea D."/>
            <person name="Park Y."/>
            <person name="Beeman R.W."/>
            <person name="Lorenzen M.D."/>
            <person name="Butcher S."/>
            <person name="Manak J.R."/>
            <person name="Brown S.J."/>
        </authorList>
    </citation>
    <scope>GENOME REANNOTATION</scope>
    <source>
        <strain evidence="2 3">Georgia GA2</strain>
    </source>
</reference>
<dbReference type="EMBL" id="KQ971343">
    <property type="protein sequence ID" value="EFA03469.2"/>
    <property type="molecule type" value="Genomic_DNA"/>
</dbReference>
<accession>D6WLC7</accession>
<dbReference type="AlphaFoldDB" id="D6WLC7"/>
<dbReference type="Gene3D" id="1.20.5.1200">
    <property type="entry name" value="Alpha-tocopherol transfer"/>
    <property type="match status" value="1"/>
</dbReference>
<dbReference type="SUPFAM" id="SSF46938">
    <property type="entry name" value="CRAL/TRIO N-terminal domain"/>
    <property type="match status" value="1"/>
</dbReference>
<dbReference type="SUPFAM" id="SSF52087">
    <property type="entry name" value="CRAL/TRIO domain"/>
    <property type="match status" value="1"/>
</dbReference>
<evidence type="ECO:0000313" key="2">
    <source>
        <dbReference type="EMBL" id="EFA03469.2"/>
    </source>
</evidence>
<reference evidence="2 3" key="1">
    <citation type="journal article" date="2008" name="Nature">
        <title>The genome of the model beetle and pest Tribolium castaneum.</title>
        <authorList>
            <consortium name="Tribolium Genome Sequencing Consortium"/>
            <person name="Richards S."/>
            <person name="Gibbs R.A."/>
            <person name="Weinstock G.M."/>
            <person name="Brown S.J."/>
            <person name="Denell R."/>
            <person name="Beeman R.W."/>
            <person name="Gibbs R."/>
            <person name="Beeman R.W."/>
            <person name="Brown S.J."/>
            <person name="Bucher G."/>
            <person name="Friedrich M."/>
            <person name="Grimmelikhuijzen C.J."/>
            <person name="Klingler M."/>
            <person name="Lorenzen M."/>
            <person name="Richards S."/>
            <person name="Roth S."/>
            <person name="Schroder R."/>
            <person name="Tautz D."/>
            <person name="Zdobnov E.M."/>
            <person name="Muzny D."/>
            <person name="Gibbs R.A."/>
            <person name="Weinstock G.M."/>
            <person name="Attaway T."/>
            <person name="Bell S."/>
            <person name="Buhay C.J."/>
            <person name="Chandrabose M.N."/>
            <person name="Chavez D."/>
            <person name="Clerk-Blankenburg K.P."/>
            <person name="Cree A."/>
            <person name="Dao M."/>
            <person name="Davis C."/>
            <person name="Chacko J."/>
            <person name="Dinh H."/>
            <person name="Dugan-Rocha S."/>
            <person name="Fowler G."/>
            <person name="Garner T.T."/>
            <person name="Garnes J."/>
            <person name="Gnirke A."/>
            <person name="Hawes A."/>
            <person name="Hernandez J."/>
            <person name="Hines S."/>
            <person name="Holder M."/>
            <person name="Hume J."/>
            <person name="Jhangiani S.N."/>
            <person name="Joshi V."/>
            <person name="Khan Z.M."/>
            <person name="Jackson L."/>
            <person name="Kovar C."/>
            <person name="Kowis A."/>
            <person name="Lee S."/>
            <person name="Lewis L.R."/>
            <person name="Margolis J."/>
            <person name="Morgan M."/>
            <person name="Nazareth L.V."/>
            <person name="Nguyen N."/>
            <person name="Okwuonu G."/>
            <person name="Parker D."/>
            <person name="Richards S."/>
            <person name="Ruiz S.J."/>
            <person name="Santibanez J."/>
            <person name="Savard J."/>
            <person name="Scherer S.E."/>
            <person name="Schneider B."/>
            <person name="Sodergren E."/>
            <person name="Tautz D."/>
            <person name="Vattahil S."/>
            <person name="Villasana D."/>
            <person name="White C.S."/>
            <person name="Wright R."/>
            <person name="Park Y."/>
            <person name="Beeman R.W."/>
            <person name="Lord J."/>
            <person name="Oppert B."/>
            <person name="Lorenzen M."/>
            <person name="Brown S."/>
            <person name="Wang L."/>
            <person name="Savard J."/>
            <person name="Tautz D."/>
            <person name="Richards S."/>
            <person name="Weinstock G."/>
            <person name="Gibbs R.A."/>
            <person name="Liu Y."/>
            <person name="Worley K."/>
            <person name="Weinstock G."/>
            <person name="Elsik C.G."/>
            <person name="Reese J.T."/>
            <person name="Elhaik E."/>
            <person name="Landan G."/>
            <person name="Graur D."/>
            <person name="Arensburger P."/>
            <person name="Atkinson P."/>
            <person name="Beeman R.W."/>
            <person name="Beidler J."/>
            <person name="Brown S.J."/>
            <person name="Demuth J.P."/>
            <person name="Drury D.W."/>
            <person name="Du Y.Z."/>
            <person name="Fujiwara H."/>
            <person name="Lorenzen M."/>
            <person name="Maselli V."/>
            <person name="Osanai M."/>
            <person name="Park Y."/>
            <person name="Robertson H.M."/>
            <person name="Tu Z."/>
            <person name="Wang J.J."/>
            <person name="Wang S."/>
            <person name="Richards S."/>
            <person name="Song H."/>
            <person name="Zhang L."/>
            <person name="Sodergren E."/>
            <person name="Werner D."/>
            <person name="Stanke M."/>
            <person name="Morgenstern B."/>
            <person name="Solovyev V."/>
            <person name="Kosarev P."/>
            <person name="Brown G."/>
            <person name="Chen H.C."/>
            <person name="Ermolaeva O."/>
            <person name="Hlavina W."/>
            <person name="Kapustin Y."/>
            <person name="Kiryutin B."/>
            <person name="Kitts P."/>
            <person name="Maglott D."/>
            <person name="Pruitt K."/>
            <person name="Sapojnikov V."/>
            <person name="Souvorov A."/>
            <person name="Mackey A.J."/>
            <person name="Waterhouse R.M."/>
            <person name="Wyder S."/>
            <person name="Zdobnov E.M."/>
            <person name="Zdobnov E.M."/>
            <person name="Wyder S."/>
            <person name="Kriventseva E.V."/>
            <person name="Kadowaki T."/>
            <person name="Bork P."/>
            <person name="Aranda M."/>
            <person name="Bao R."/>
            <person name="Beermann A."/>
            <person name="Berns N."/>
            <person name="Bolognesi R."/>
            <person name="Bonneton F."/>
            <person name="Bopp D."/>
            <person name="Brown S.J."/>
            <person name="Bucher G."/>
            <person name="Butts T."/>
            <person name="Chaumot A."/>
            <person name="Denell R.E."/>
            <person name="Ferrier D.E."/>
            <person name="Friedrich M."/>
            <person name="Gordon C.M."/>
            <person name="Jindra M."/>
            <person name="Klingler M."/>
            <person name="Lan Q."/>
            <person name="Lattorff H.M."/>
            <person name="Laudet V."/>
            <person name="von Levetsow C."/>
            <person name="Liu Z."/>
            <person name="Lutz R."/>
            <person name="Lynch J.A."/>
            <person name="da Fonseca R.N."/>
            <person name="Posnien N."/>
            <person name="Reuter R."/>
            <person name="Roth S."/>
            <person name="Savard J."/>
            <person name="Schinko J.B."/>
            <person name="Schmitt C."/>
            <person name="Schoppmeier M."/>
            <person name="Schroder R."/>
            <person name="Shippy T.D."/>
            <person name="Simonnet F."/>
            <person name="Marques-Souza H."/>
            <person name="Tautz D."/>
            <person name="Tomoyasu Y."/>
            <person name="Trauner J."/>
            <person name="Van der Zee M."/>
            <person name="Vervoort M."/>
            <person name="Wittkopp N."/>
            <person name="Wimmer E.A."/>
            <person name="Yang X."/>
            <person name="Jones A.K."/>
            <person name="Sattelle D.B."/>
            <person name="Ebert P.R."/>
            <person name="Nelson D."/>
            <person name="Scott J.G."/>
            <person name="Beeman R.W."/>
            <person name="Muthukrishnan S."/>
            <person name="Kramer K.J."/>
            <person name="Arakane Y."/>
            <person name="Beeman R.W."/>
            <person name="Zhu Q."/>
            <person name="Hogenkamp D."/>
            <person name="Dixit R."/>
            <person name="Oppert B."/>
            <person name="Jiang H."/>
            <person name="Zou Z."/>
            <person name="Marshall J."/>
            <person name="Elpidina E."/>
            <person name="Vinokurov K."/>
            <person name="Oppert C."/>
            <person name="Zou Z."/>
            <person name="Evans J."/>
            <person name="Lu Z."/>
            <person name="Zhao P."/>
            <person name="Sumathipala N."/>
            <person name="Altincicek B."/>
            <person name="Vilcinskas A."/>
            <person name="Williams M."/>
            <person name="Hultmark D."/>
            <person name="Hetru C."/>
            <person name="Jiang H."/>
            <person name="Grimmelikhuijzen C.J."/>
            <person name="Hauser F."/>
            <person name="Cazzamali G."/>
            <person name="Williamson M."/>
            <person name="Park Y."/>
            <person name="Li B."/>
            <person name="Tanaka Y."/>
            <person name="Predel R."/>
            <person name="Neupert S."/>
            <person name="Schachtner J."/>
            <person name="Verleyen P."/>
            <person name="Raible F."/>
            <person name="Bork P."/>
            <person name="Friedrich M."/>
            <person name="Walden K.K."/>
            <person name="Robertson H.M."/>
            <person name="Angeli S."/>
            <person name="Foret S."/>
            <person name="Bucher G."/>
            <person name="Schuetz S."/>
            <person name="Maleszka R."/>
            <person name="Wimmer E.A."/>
            <person name="Beeman R.W."/>
            <person name="Lorenzen M."/>
            <person name="Tomoyasu Y."/>
            <person name="Miller S.C."/>
            <person name="Grossmann D."/>
            <person name="Bucher G."/>
        </authorList>
    </citation>
    <scope>NUCLEOTIDE SEQUENCE [LARGE SCALE GENOMIC DNA]</scope>
    <source>
        <strain evidence="2 3">Georgia GA2</strain>
    </source>
</reference>
<sequence>MGLRVEKGDDNVPFVQLGECQLRLDLEDLDETYKERAKNELRETPEVVENALREFREFIQKEPGLHLPLDDVNFLLKFLRPFKFYPDSAFRVLKKFYKFKLKHPKYGVDVTPNSVRHVFDNEVFVFLPTRTPTGSRIMIINAGTKWNPKDVAVADMFRAIMVAIEIAMLEPKTQVAGVHVILNMEGFSLNHVYQFSPTVAKLMVDWVQDCAPVRLKGIHIINQSIFFNMVYAIFKPFIGEKLKKRLFFHGSNKEILCKHMSADALPTHFGGSGKVPEYPGRLLSEMLFFYEELFEKFNSYRYIKET</sequence>
<feature type="domain" description="CRAL-TRIO" evidence="1">
    <location>
        <begin position="126"/>
        <end position="277"/>
    </location>
</feature>
<dbReference type="eggNOG" id="KOG1471">
    <property type="taxonomic scope" value="Eukaryota"/>
</dbReference>
<dbReference type="InterPro" id="IPR001251">
    <property type="entry name" value="CRAL-TRIO_dom"/>
</dbReference>
<name>D6WLC7_TRICA</name>